<evidence type="ECO:0000256" key="1">
    <source>
        <dbReference type="ARBA" id="ARBA00005466"/>
    </source>
</evidence>
<accession>A0ABR4AYA9</accession>
<evidence type="ECO:0000259" key="6">
    <source>
        <dbReference type="PROSITE" id="PS51387"/>
    </source>
</evidence>
<proteinExistence type="inferred from homology"/>
<dbReference type="InterPro" id="IPR050416">
    <property type="entry name" value="FAD-linked_Oxidoreductase"/>
</dbReference>
<comment type="caution">
    <text evidence="7">The sequence shown here is derived from an EMBL/GenBank/DDBJ whole genome shotgun (WGS) entry which is preliminary data.</text>
</comment>
<protein>
    <recommendedName>
        <fullName evidence="6">FAD-binding PCMH-type domain-containing protein</fullName>
    </recommendedName>
</protein>
<name>A0ABR4AYA9_9LECA</name>
<evidence type="ECO:0000313" key="7">
    <source>
        <dbReference type="EMBL" id="KAL2050652.1"/>
    </source>
</evidence>
<reference evidence="7 8" key="1">
    <citation type="submission" date="2024-09" db="EMBL/GenBank/DDBJ databases">
        <title>Rethinking Asexuality: The Enigmatic Case of Functional Sexual Genes in Lepraria (Stereocaulaceae).</title>
        <authorList>
            <person name="Doellman M."/>
            <person name="Sun Y."/>
            <person name="Barcenas-Pena A."/>
            <person name="Lumbsch H.T."/>
            <person name="Grewe F."/>
        </authorList>
    </citation>
    <scope>NUCLEOTIDE SEQUENCE [LARGE SCALE GENOMIC DNA]</scope>
    <source>
        <strain evidence="7 8">Grewe 0041</strain>
    </source>
</reference>
<dbReference type="InterPro" id="IPR036318">
    <property type="entry name" value="FAD-bd_PCMH-like_sf"/>
</dbReference>
<evidence type="ECO:0000313" key="8">
    <source>
        <dbReference type="Proteomes" id="UP001590951"/>
    </source>
</evidence>
<keyword evidence="2" id="KW-0285">Flavoprotein</keyword>
<feature type="domain" description="FAD-binding PCMH-type" evidence="6">
    <location>
        <begin position="64"/>
        <end position="240"/>
    </location>
</feature>
<feature type="chain" id="PRO_5046190819" description="FAD-binding PCMH-type domain-containing protein" evidence="5">
    <location>
        <begin position="22"/>
        <end position="496"/>
    </location>
</feature>
<dbReference type="Proteomes" id="UP001590951">
    <property type="component" value="Unassembled WGS sequence"/>
</dbReference>
<keyword evidence="3" id="KW-0274">FAD</keyword>
<dbReference type="PROSITE" id="PS51387">
    <property type="entry name" value="FAD_PCMH"/>
    <property type="match status" value="1"/>
</dbReference>
<dbReference type="EMBL" id="JBHFEH010000044">
    <property type="protein sequence ID" value="KAL2050652.1"/>
    <property type="molecule type" value="Genomic_DNA"/>
</dbReference>
<dbReference type="PANTHER" id="PTHR42973">
    <property type="entry name" value="BINDING OXIDOREDUCTASE, PUTATIVE (AFU_ORTHOLOGUE AFUA_1G17690)-RELATED"/>
    <property type="match status" value="1"/>
</dbReference>
<dbReference type="InterPro" id="IPR006094">
    <property type="entry name" value="Oxid_FAD_bind_N"/>
</dbReference>
<dbReference type="Gene3D" id="3.30.465.10">
    <property type="match status" value="1"/>
</dbReference>
<dbReference type="SUPFAM" id="SSF56176">
    <property type="entry name" value="FAD-binding/transporter-associated domain-like"/>
    <property type="match status" value="1"/>
</dbReference>
<evidence type="ECO:0000256" key="5">
    <source>
        <dbReference type="SAM" id="SignalP"/>
    </source>
</evidence>
<comment type="similarity">
    <text evidence="1">Belongs to the oxygen-dependent FAD-linked oxidoreductase family.</text>
</comment>
<evidence type="ECO:0000256" key="3">
    <source>
        <dbReference type="ARBA" id="ARBA00022827"/>
    </source>
</evidence>
<dbReference type="Pfam" id="PF01565">
    <property type="entry name" value="FAD_binding_4"/>
    <property type="match status" value="1"/>
</dbReference>
<dbReference type="InterPro" id="IPR016166">
    <property type="entry name" value="FAD-bd_PCMH"/>
</dbReference>
<organism evidence="7 8">
    <name type="scientific">Lepraria finkii</name>
    <dbReference type="NCBI Taxonomy" id="1340010"/>
    <lineage>
        <taxon>Eukaryota</taxon>
        <taxon>Fungi</taxon>
        <taxon>Dikarya</taxon>
        <taxon>Ascomycota</taxon>
        <taxon>Pezizomycotina</taxon>
        <taxon>Lecanoromycetes</taxon>
        <taxon>OSLEUM clade</taxon>
        <taxon>Lecanoromycetidae</taxon>
        <taxon>Lecanorales</taxon>
        <taxon>Lecanorineae</taxon>
        <taxon>Stereocaulaceae</taxon>
        <taxon>Lepraria</taxon>
    </lineage>
</organism>
<evidence type="ECO:0000256" key="4">
    <source>
        <dbReference type="ARBA" id="ARBA00023002"/>
    </source>
</evidence>
<feature type="signal peptide" evidence="5">
    <location>
        <begin position="1"/>
        <end position="21"/>
    </location>
</feature>
<dbReference type="PANTHER" id="PTHR42973:SF22">
    <property type="entry name" value="FAD-BINDING PCMH-TYPE DOMAIN-CONTAINING PROTEIN-RELATED"/>
    <property type="match status" value="1"/>
</dbReference>
<keyword evidence="8" id="KW-1185">Reference proteome</keyword>
<evidence type="ECO:0000256" key="2">
    <source>
        <dbReference type="ARBA" id="ARBA00022630"/>
    </source>
</evidence>
<sequence length="496" mass="53160">MSPFSLQLAGSLLPLVAIASGVSLCANQTSLCQQVDCQLPGRVSYSGSSAYISSQSNYYTGNERDLEPGCVFRPTKTSDVSHFVKLVAASNSTSTPEFAFRCGGHSFFAGAANIDGGVTVDLRSLDLFELSADQKTASVGGGSIWSENVYPNLEPHNLTVAGGRITGVGVGGFVTGGGLNFLERRNGFACDNIYGYEVVLGTGEVVYASADSNRDLWLALKGGSNNFGIVTRFDLVTHSQGLMLGGSIDFNVTQTVLDDHAKAFSSWMDVQNFDPLAVMEVNFVWDDGAWSLADAIYYLAPDLNPSVYEEFFSIPNQIENNLALKNVTAIVEESAELVPSTVSRAIQMNYSFKNGNASIYSQLFQTFVDAVDSISDVEGLVLDFLMQPHPVTNGTNSLGLSPNVTDRVLVDIGAAYNNAADDDTIDAAVQGIFDHHVQILQDAGLFLNFTYLNYAGANQDPIGTYGDLATLQGVSKKYDPHGIFQTAVPGLFKLFT</sequence>
<gene>
    <name evidence="7" type="ORF">ABVK25_009038</name>
</gene>
<keyword evidence="4" id="KW-0560">Oxidoreductase</keyword>
<dbReference type="InterPro" id="IPR016169">
    <property type="entry name" value="FAD-bd_PCMH_sub2"/>
</dbReference>
<keyword evidence="5" id="KW-0732">Signal</keyword>